<keyword evidence="3" id="KW-1185">Reference proteome</keyword>
<protein>
    <submittedName>
        <fullName evidence="2">Uncharacterized protein</fullName>
    </submittedName>
</protein>
<feature type="transmembrane region" description="Helical" evidence="1">
    <location>
        <begin position="6"/>
        <end position="25"/>
    </location>
</feature>
<dbReference type="AlphaFoldDB" id="A0A841EAK3"/>
<evidence type="ECO:0000256" key="1">
    <source>
        <dbReference type="SAM" id="Phobius"/>
    </source>
</evidence>
<comment type="caution">
    <text evidence="2">The sequence shown here is derived from an EMBL/GenBank/DDBJ whole genome shotgun (WGS) entry which is preliminary data.</text>
</comment>
<name>A0A841EAK3_9ACTN</name>
<accession>A0A841EAK3</accession>
<organism evidence="2 3">
    <name type="scientific">Streptomonospora salina</name>
    <dbReference type="NCBI Taxonomy" id="104205"/>
    <lineage>
        <taxon>Bacteria</taxon>
        <taxon>Bacillati</taxon>
        <taxon>Actinomycetota</taxon>
        <taxon>Actinomycetes</taxon>
        <taxon>Streptosporangiales</taxon>
        <taxon>Nocardiopsidaceae</taxon>
        <taxon>Streptomonospora</taxon>
    </lineage>
</organism>
<dbReference type="EMBL" id="JACHLY010000001">
    <property type="protein sequence ID" value="MBB6000145.1"/>
    <property type="molecule type" value="Genomic_DNA"/>
</dbReference>
<evidence type="ECO:0000313" key="2">
    <source>
        <dbReference type="EMBL" id="MBB6000145.1"/>
    </source>
</evidence>
<reference evidence="2 3" key="1">
    <citation type="submission" date="2020-08" db="EMBL/GenBank/DDBJ databases">
        <title>Sequencing the genomes of 1000 actinobacteria strains.</title>
        <authorList>
            <person name="Klenk H.-P."/>
        </authorList>
    </citation>
    <scope>NUCLEOTIDE SEQUENCE [LARGE SCALE GENOMIC DNA]</scope>
    <source>
        <strain evidence="2 3">DSM 44593</strain>
    </source>
</reference>
<keyword evidence="1" id="KW-0812">Transmembrane</keyword>
<sequence>MDTYASMTVSIIGVLLTGAAVYWSWRNARHAGTKAAIETHRQHAELTPVFRTTCHAQNKHSVLLELMLAGPVGLDGLDRVEAMLADPVPDRQPVIAGGPTQQELDDQVWGPYRFMLSTTGVVSHRTAEAQDVRPNTPIRFRLEQTPAPHWAIPAHWAEFYGRKPVLVTLDCYKDGFNPWRVERQAVVMQ</sequence>
<dbReference type="Proteomes" id="UP000578077">
    <property type="component" value="Unassembled WGS sequence"/>
</dbReference>
<proteinExistence type="predicted"/>
<evidence type="ECO:0000313" key="3">
    <source>
        <dbReference type="Proteomes" id="UP000578077"/>
    </source>
</evidence>
<gene>
    <name evidence="2" type="ORF">HNR25_003896</name>
</gene>
<keyword evidence="1" id="KW-1133">Transmembrane helix</keyword>
<dbReference type="RefSeq" id="WP_184637387.1">
    <property type="nucleotide sequence ID" value="NZ_BAABKT010000012.1"/>
</dbReference>
<keyword evidence="1" id="KW-0472">Membrane</keyword>